<dbReference type="PANTHER" id="PTHR11647">
    <property type="entry name" value="HYDRANTOINASE/DIHYDROPYRIMIDINASE FAMILY MEMBER"/>
    <property type="match status" value="1"/>
</dbReference>
<dbReference type="Pfam" id="PF07969">
    <property type="entry name" value="Amidohydro_3"/>
    <property type="match status" value="1"/>
</dbReference>
<dbReference type="SUPFAM" id="SSF51338">
    <property type="entry name" value="Composite domain of metallo-dependent hydrolases"/>
    <property type="match status" value="1"/>
</dbReference>
<dbReference type="Gene3D" id="3.30.1490.130">
    <property type="entry name" value="D-aminoacylase. Domain 3"/>
    <property type="match status" value="1"/>
</dbReference>
<proteinExistence type="predicted"/>
<feature type="domain" description="Amidohydrolase 3" evidence="1">
    <location>
        <begin position="370"/>
        <end position="498"/>
    </location>
</feature>
<evidence type="ECO:0000313" key="3">
    <source>
        <dbReference type="Proteomes" id="UP001501074"/>
    </source>
</evidence>
<dbReference type="Gene3D" id="2.30.40.10">
    <property type="entry name" value="Urease, subunit C, domain 1"/>
    <property type="match status" value="1"/>
</dbReference>
<name>A0ABP7AVT4_9ACTN</name>
<dbReference type="Gene3D" id="3.20.20.140">
    <property type="entry name" value="Metal-dependent hydrolases"/>
    <property type="match status" value="1"/>
</dbReference>
<dbReference type="InterPro" id="IPR032466">
    <property type="entry name" value="Metal_Hydrolase"/>
</dbReference>
<reference evidence="3" key="1">
    <citation type="journal article" date="2019" name="Int. J. Syst. Evol. Microbiol.">
        <title>The Global Catalogue of Microorganisms (GCM) 10K type strain sequencing project: providing services to taxonomists for standard genome sequencing and annotation.</title>
        <authorList>
            <consortium name="The Broad Institute Genomics Platform"/>
            <consortium name="The Broad Institute Genome Sequencing Center for Infectious Disease"/>
            <person name="Wu L."/>
            <person name="Ma J."/>
        </authorList>
    </citation>
    <scope>NUCLEOTIDE SEQUENCE [LARGE SCALE GENOMIC DNA]</scope>
    <source>
        <strain evidence="3">JCM 16902</strain>
    </source>
</reference>
<organism evidence="2 3">
    <name type="scientific">Kineosporia mesophila</name>
    <dbReference type="NCBI Taxonomy" id="566012"/>
    <lineage>
        <taxon>Bacteria</taxon>
        <taxon>Bacillati</taxon>
        <taxon>Actinomycetota</taxon>
        <taxon>Actinomycetes</taxon>
        <taxon>Kineosporiales</taxon>
        <taxon>Kineosporiaceae</taxon>
        <taxon>Kineosporia</taxon>
    </lineage>
</organism>
<evidence type="ECO:0000313" key="2">
    <source>
        <dbReference type="EMBL" id="GAA3640959.1"/>
    </source>
</evidence>
<protein>
    <submittedName>
        <fullName evidence="2">Amidohydrolase family protein</fullName>
    </submittedName>
</protein>
<dbReference type="InterPro" id="IPR011059">
    <property type="entry name" value="Metal-dep_hydrolase_composite"/>
</dbReference>
<keyword evidence="3" id="KW-1185">Reference proteome</keyword>
<evidence type="ECO:0000259" key="1">
    <source>
        <dbReference type="Pfam" id="PF07969"/>
    </source>
</evidence>
<accession>A0ABP7AVT4</accession>
<dbReference type="PANTHER" id="PTHR11647:SF1">
    <property type="entry name" value="COLLAPSIN RESPONSE MEDIATOR PROTEIN"/>
    <property type="match status" value="1"/>
</dbReference>
<dbReference type="Proteomes" id="UP001501074">
    <property type="component" value="Unassembled WGS sequence"/>
</dbReference>
<dbReference type="SUPFAM" id="SSF51556">
    <property type="entry name" value="Metallo-dependent hydrolases"/>
    <property type="match status" value="1"/>
</dbReference>
<dbReference type="RefSeq" id="WP_231488204.1">
    <property type="nucleotide sequence ID" value="NZ_BAAAZO010000014.1"/>
</dbReference>
<dbReference type="InterPro" id="IPR050378">
    <property type="entry name" value="Metallo-dep_Hydrolases_sf"/>
</dbReference>
<sequence>MLDVLLTGGRIADGTGAEPRRADVGVLDGQIVSVGSAGPVEARRVVDVRGRLLLPGLVDAHSHAETLIGTPELELACLRQGVTTVIVGQDGVSMAPTAGLVATETSRYFAAVNGPFARGFTVAELLDHYDRRGALNVAYLVPGGTLRASVRGFGAGRPGMEDEDLAREVALLESGLAAGAVGLSTGLEYVPGGLAGIPELVRLGQVVREAGGVHVSHIRGYEQDAPAGMAEFLAIGAQSGVRSHVSHFHGPASLLLPEVARAHDLGVDLTYDTYPYRRGNTILAMLALPRSLQDAAPSQTLARLRSPAVREQLRTDWFPGLGDLFPRVTLSHVPAPPWHWAEGLSLTEAADRAGLEAGDLVCELVLACDLAVGCVVRQPAANTLDDIRTLLRQPEQMGSSDGILIGGHPHPRGRGAFARMLARHTRDLGDWTWGQAAVHLSARACERFGLAGRGQIREGYAADIAVLDVPALADTATYEQPLNLAEGVDTVLVNGEIVLENGQLTGATCGRALRRGEIRR</sequence>
<dbReference type="InterPro" id="IPR013108">
    <property type="entry name" value="Amidohydro_3"/>
</dbReference>
<dbReference type="EMBL" id="BAAAZO010000014">
    <property type="protein sequence ID" value="GAA3640959.1"/>
    <property type="molecule type" value="Genomic_DNA"/>
</dbReference>
<comment type="caution">
    <text evidence="2">The sequence shown here is derived from an EMBL/GenBank/DDBJ whole genome shotgun (WGS) entry which is preliminary data.</text>
</comment>
<gene>
    <name evidence="2" type="ORF">GCM10022223_70250</name>
</gene>
<dbReference type="InterPro" id="IPR023100">
    <property type="entry name" value="D-aminoacylase_insert_dom_sf"/>
</dbReference>